<dbReference type="AlphaFoldDB" id="A0A511YW01"/>
<dbReference type="InterPro" id="IPR022287">
    <property type="entry name" value="ABC_trnsptr_F420-0_sub-bd_pred"/>
</dbReference>
<name>A0A511YW01_9CELL</name>
<organism evidence="3 4">
    <name type="scientific">Actinotalea fermentans</name>
    <dbReference type="NCBI Taxonomy" id="43671"/>
    <lineage>
        <taxon>Bacteria</taxon>
        <taxon>Bacillati</taxon>
        <taxon>Actinomycetota</taxon>
        <taxon>Actinomycetes</taxon>
        <taxon>Micrococcales</taxon>
        <taxon>Cellulomonadaceae</taxon>
        <taxon>Actinotalea</taxon>
    </lineage>
</organism>
<proteinExistence type="inferred from homology"/>
<evidence type="ECO:0000259" key="2">
    <source>
        <dbReference type="PROSITE" id="PS50983"/>
    </source>
</evidence>
<dbReference type="InterPro" id="IPR002491">
    <property type="entry name" value="ABC_transptr_periplasmic_BD"/>
</dbReference>
<dbReference type="NCBIfam" id="TIGR03868">
    <property type="entry name" value="F420-O_ABCperi"/>
    <property type="match status" value="1"/>
</dbReference>
<dbReference type="SUPFAM" id="SSF53807">
    <property type="entry name" value="Helical backbone' metal receptor"/>
    <property type="match status" value="1"/>
</dbReference>
<sequence length="358" mass="36658">MTPSTPAPAAAPRTARRATAATVPLAVALALLGGCADARPADEPADARVTAAAPDDAATDDAADAFPVTVDNCGFDVTVDAPPERVVTIKSSATEMLLALGLGDRIVGTGFPDGPVPQEWAQDAGDLPLLSDRVPSAEVVLGTEPDLVYAGWESNLTAEGAGDRAVLADLGVATYVSPSACKDPAYQPDRLTFASVFAEIVEVAALLGAPEAAEELVAEQEDALAGVVPDDRGLTALWYSSGTDIPYVGAGIGAPQMVMDALGLTNIAGEVADTWTSFGWEQVAAVDPDVIVLVDATWNTAEAKRELLASNPVTANLTAVQQERYLVVPFAGSEAGVRTVPATVDLAAQLAALDLTGR</sequence>
<dbReference type="RefSeq" id="WP_052113871.1">
    <property type="nucleotide sequence ID" value="NZ_BJYK01000001.1"/>
</dbReference>
<dbReference type="PROSITE" id="PS50983">
    <property type="entry name" value="FE_B12_PBP"/>
    <property type="match status" value="1"/>
</dbReference>
<dbReference type="EMBL" id="BJYK01000001">
    <property type="protein sequence ID" value="GEN79380.1"/>
    <property type="molecule type" value="Genomic_DNA"/>
</dbReference>
<dbReference type="Pfam" id="PF01497">
    <property type="entry name" value="Peripla_BP_2"/>
    <property type="match status" value="1"/>
</dbReference>
<evidence type="ECO:0000313" key="4">
    <source>
        <dbReference type="Proteomes" id="UP000321484"/>
    </source>
</evidence>
<comment type="caution">
    <text evidence="3">The sequence shown here is derived from an EMBL/GenBank/DDBJ whole genome shotgun (WGS) entry which is preliminary data.</text>
</comment>
<gene>
    <name evidence="3" type="ORF">AFE02nite_11140</name>
</gene>
<comment type="similarity">
    <text evidence="1">Belongs to the bacterial solute-binding protein 8 family.</text>
</comment>
<reference evidence="3 4" key="1">
    <citation type="submission" date="2019-07" db="EMBL/GenBank/DDBJ databases">
        <title>Whole genome shotgun sequence of Actinotalea fermentans NBRC 105374.</title>
        <authorList>
            <person name="Hosoyama A."/>
            <person name="Uohara A."/>
            <person name="Ohji S."/>
            <person name="Ichikawa N."/>
        </authorList>
    </citation>
    <scope>NUCLEOTIDE SEQUENCE [LARGE SCALE GENOMIC DNA]</scope>
    <source>
        <strain evidence="3 4">NBRC 105374</strain>
    </source>
</reference>
<feature type="domain" description="Fe/B12 periplasmic-binding" evidence="2">
    <location>
        <begin position="85"/>
        <end position="358"/>
    </location>
</feature>
<protein>
    <submittedName>
        <fullName evidence="3">ABC transporter substrate-binding protein</fullName>
    </submittedName>
</protein>
<dbReference type="PANTHER" id="PTHR30535:SF7">
    <property type="entry name" value="IRON(III) DICITRATE-BINDING PROTEIN"/>
    <property type="match status" value="1"/>
</dbReference>
<dbReference type="OrthoDB" id="9797850at2"/>
<evidence type="ECO:0000256" key="1">
    <source>
        <dbReference type="ARBA" id="ARBA00008814"/>
    </source>
</evidence>
<dbReference type="PANTHER" id="PTHR30535">
    <property type="entry name" value="VITAMIN B12-BINDING PROTEIN"/>
    <property type="match status" value="1"/>
</dbReference>
<accession>A0A511YW01</accession>
<dbReference type="Gene3D" id="3.40.50.1980">
    <property type="entry name" value="Nitrogenase molybdenum iron protein domain"/>
    <property type="match status" value="2"/>
</dbReference>
<dbReference type="InterPro" id="IPR050902">
    <property type="entry name" value="ABC_Transporter_SBP"/>
</dbReference>
<dbReference type="Proteomes" id="UP000321484">
    <property type="component" value="Unassembled WGS sequence"/>
</dbReference>
<evidence type="ECO:0000313" key="3">
    <source>
        <dbReference type="EMBL" id="GEN79380.1"/>
    </source>
</evidence>
<keyword evidence="4" id="KW-1185">Reference proteome</keyword>